<evidence type="ECO:0000313" key="7">
    <source>
        <dbReference type="EMBL" id="KAF0720127.1"/>
    </source>
</evidence>
<protein>
    <submittedName>
        <fullName evidence="8">Aste57867_539 protein</fullName>
    </submittedName>
</protein>
<dbReference type="PANTHER" id="PTHR24373:SF370">
    <property type="entry name" value="FISH-LIPS, ISOFORM E"/>
    <property type="match status" value="1"/>
</dbReference>
<keyword evidence="5" id="KW-1133">Transmembrane helix</keyword>
<dbReference type="InterPro" id="IPR032675">
    <property type="entry name" value="LRR_dom_sf"/>
</dbReference>
<dbReference type="EMBL" id="VJMH01000029">
    <property type="protein sequence ID" value="KAF0720127.1"/>
    <property type="molecule type" value="Genomic_DNA"/>
</dbReference>
<evidence type="ECO:0000259" key="6">
    <source>
        <dbReference type="Pfam" id="PF00066"/>
    </source>
</evidence>
<feature type="transmembrane region" description="Helical" evidence="5">
    <location>
        <begin position="231"/>
        <end position="256"/>
    </location>
</feature>
<accession>A0A485K5J3</accession>
<feature type="transmembrane region" description="Helical" evidence="5">
    <location>
        <begin position="20"/>
        <end position="41"/>
    </location>
</feature>
<dbReference type="Gene3D" id="3.30.300.320">
    <property type="match status" value="1"/>
</dbReference>
<sequence length="657" mass="72662">MKPAWARRWLLPTLPRVVLFAVHLMHFLSSLYFFIGGFLMYNLSPFDAKAMQAYAPKPSALIYFAVALVHASPLVPCLQLHRVASICWLYQSRHSITPTQFPSSSSWSTTVSHRLASIPTNVSMALGHLLELISETWIAAQMASHLVQRDVAFFYAVVLALNATITSWILLFRSSELKKTLLGLFDSCLSFLLSAGIPLFQFFLPLIVYTINGTGNESHDFAWLARSVTSIRTLIVWTPVQPIMVIIPSLFNYLTLRSVVRRVGKLADQSHISYPTRHHPSLAVLARIKSISSVVSATSGIRKPSKTTDSMTEATRSISSLVQIGKQAFNRHQEYGKLLQVVVGTSILWGLTVLVVAVAAEFHRDRCPAGCVYDSAPWLTTACNCIYFQWTCSPDEPDASVEARLNASQLGSSLLFVHIRKCAFPSGLHLTTLTQFQMLFGLQIELSEMTEWNIPSSALPNSLFVIQIRYSQLRQVPQVLHNPSPNLASIFLVGAPLGDIPRDILANWSHLNSLWLSSTNMTEIPPEILSLRSLEVFAINSNNIASLPSGLQDMPHLYWLYAESNQISTFPTDLVVAKPSIVLYLNHNPISTIPESIVPKLGTVVDVASTPFCSGKSSVACTPDCSVLCSRPMRGNFLCDLPCNTSACNYDNGDCNF</sequence>
<evidence type="ECO:0000313" key="8">
    <source>
        <dbReference type="EMBL" id="VFT77764.1"/>
    </source>
</evidence>
<feature type="transmembrane region" description="Helical" evidence="5">
    <location>
        <begin position="338"/>
        <end position="360"/>
    </location>
</feature>
<feature type="domain" description="LNR" evidence="6">
    <location>
        <begin position="624"/>
        <end position="656"/>
    </location>
</feature>
<reference evidence="7" key="2">
    <citation type="submission" date="2019-06" db="EMBL/GenBank/DDBJ databases">
        <title>Genomics analysis of Aphanomyces spp. identifies a new class of oomycete effector associated with host adaptation.</title>
        <authorList>
            <person name="Gaulin E."/>
        </authorList>
    </citation>
    <scope>NUCLEOTIDE SEQUENCE</scope>
    <source>
        <strain evidence="7">CBS 578.67</strain>
    </source>
</reference>
<keyword evidence="1" id="KW-0732">Signal</keyword>
<dbReference type="Pfam" id="PF00066">
    <property type="entry name" value="Notch"/>
    <property type="match status" value="1"/>
</dbReference>
<evidence type="ECO:0000256" key="1">
    <source>
        <dbReference type="ARBA" id="ARBA00022729"/>
    </source>
</evidence>
<keyword evidence="9" id="KW-1185">Reference proteome</keyword>
<dbReference type="AlphaFoldDB" id="A0A485K5J3"/>
<organism evidence="8 9">
    <name type="scientific">Aphanomyces stellatus</name>
    <dbReference type="NCBI Taxonomy" id="120398"/>
    <lineage>
        <taxon>Eukaryota</taxon>
        <taxon>Sar</taxon>
        <taxon>Stramenopiles</taxon>
        <taxon>Oomycota</taxon>
        <taxon>Saprolegniomycetes</taxon>
        <taxon>Saprolegniales</taxon>
        <taxon>Verrucalvaceae</taxon>
        <taxon>Aphanomyces</taxon>
    </lineage>
</organism>
<dbReference type="GO" id="GO:0031012">
    <property type="term" value="C:extracellular matrix"/>
    <property type="evidence" value="ECO:0007669"/>
    <property type="project" value="TreeGrafter"/>
</dbReference>
<dbReference type="InterPro" id="IPR000800">
    <property type="entry name" value="Notch_dom"/>
</dbReference>
<proteinExistence type="predicted"/>
<keyword evidence="3" id="KW-1015">Disulfide bond</keyword>
<keyword evidence="5" id="KW-0472">Membrane</keyword>
<keyword evidence="4" id="KW-0325">Glycoprotein</keyword>
<reference evidence="8 9" key="1">
    <citation type="submission" date="2019-03" db="EMBL/GenBank/DDBJ databases">
        <authorList>
            <person name="Gaulin E."/>
            <person name="Dumas B."/>
        </authorList>
    </citation>
    <scope>NUCLEOTIDE SEQUENCE [LARGE SCALE GENOMIC DNA]</scope>
    <source>
        <strain evidence="8">CBS 568.67</strain>
    </source>
</reference>
<dbReference type="EMBL" id="CAADRA010000029">
    <property type="protein sequence ID" value="VFT77764.1"/>
    <property type="molecule type" value="Genomic_DNA"/>
</dbReference>
<dbReference type="InterPro" id="IPR001611">
    <property type="entry name" value="Leu-rich_rpt"/>
</dbReference>
<dbReference type="Gene3D" id="3.80.10.10">
    <property type="entry name" value="Ribonuclease Inhibitor"/>
    <property type="match status" value="1"/>
</dbReference>
<evidence type="ECO:0000256" key="4">
    <source>
        <dbReference type="ARBA" id="ARBA00023180"/>
    </source>
</evidence>
<gene>
    <name evidence="8" type="primary">Aste57867_539</name>
    <name evidence="7" type="ORF">As57867_000538</name>
    <name evidence="8" type="ORF">ASTE57867_539</name>
</gene>
<dbReference type="SUPFAM" id="SSF52058">
    <property type="entry name" value="L domain-like"/>
    <property type="match status" value="1"/>
</dbReference>
<dbReference type="InterPro" id="IPR050328">
    <property type="entry name" value="Dev_Immune_Receptor"/>
</dbReference>
<dbReference type="OrthoDB" id="76036at2759"/>
<keyword evidence="2" id="KW-0677">Repeat</keyword>
<evidence type="ECO:0000256" key="5">
    <source>
        <dbReference type="SAM" id="Phobius"/>
    </source>
</evidence>
<dbReference type="Pfam" id="PF13855">
    <property type="entry name" value="LRR_8"/>
    <property type="match status" value="1"/>
</dbReference>
<evidence type="ECO:0000256" key="3">
    <source>
        <dbReference type="ARBA" id="ARBA00023157"/>
    </source>
</evidence>
<feature type="transmembrane region" description="Helical" evidence="5">
    <location>
        <begin position="184"/>
        <end position="211"/>
    </location>
</feature>
<dbReference type="GO" id="GO:0005615">
    <property type="term" value="C:extracellular space"/>
    <property type="evidence" value="ECO:0007669"/>
    <property type="project" value="TreeGrafter"/>
</dbReference>
<keyword evidence="5" id="KW-0812">Transmembrane</keyword>
<evidence type="ECO:0000313" key="9">
    <source>
        <dbReference type="Proteomes" id="UP000332933"/>
    </source>
</evidence>
<feature type="transmembrane region" description="Helical" evidence="5">
    <location>
        <begin position="152"/>
        <end position="172"/>
    </location>
</feature>
<dbReference type="PANTHER" id="PTHR24373">
    <property type="entry name" value="SLIT RELATED LEUCINE-RICH REPEAT NEURONAL PROTEIN"/>
    <property type="match status" value="1"/>
</dbReference>
<dbReference type="Proteomes" id="UP000332933">
    <property type="component" value="Unassembled WGS sequence"/>
</dbReference>
<evidence type="ECO:0000256" key="2">
    <source>
        <dbReference type="ARBA" id="ARBA00022737"/>
    </source>
</evidence>
<name>A0A485K5J3_9STRA</name>